<dbReference type="InterPro" id="IPR023509">
    <property type="entry name" value="DTD-like_sf"/>
</dbReference>
<keyword evidence="2 3" id="KW-0378">Hydrolase</keyword>
<evidence type="ECO:0000313" key="4">
    <source>
        <dbReference type="Proteomes" id="UP000014227"/>
    </source>
</evidence>
<dbReference type="EMBL" id="HF951689">
    <property type="protein sequence ID" value="CCW35327.1"/>
    <property type="molecule type" value="Genomic_DNA"/>
</dbReference>
<dbReference type="PANTHER" id="PTHR10472:SF5">
    <property type="entry name" value="D-AMINOACYL-TRNA DEACYLASE 1"/>
    <property type="match status" value="1"/>
</dbReference>
<dbReference type="EC" id="3.1.1.-" evidence="2"/>
<dbReference type="NCBIfam" id="TIGR00256">
    <property type="entry name" value="D-aminoacyl-tRNA deacylase"/>
    <property type="match status" value="1"/>
</dbReference>
<comment type="similarity">
    <text evidence="1 2">Belongs to the DTD family.</text>
</comment>
<keyword evidence="2" id="KW-0820">tRNA-binding</keyword>
<dbReference type="PANTHER" id="PTHR10472">
    <property type="entry name" value="D-TYROSYL-TRNA TYR DEACYLASE"/>
    <property type="match status" value="1"/>
</dbReference>
<dbReference type="HOGENOM" id="CLU_076901_1_0_0"/>
<gene>
    <name evidence="2" type="primary">dtd</name>
    <name evidence="3" type="ORF">CCALI_01511</name>
</gene>
<accession>S0EUJ4</accession>
<dbReference type="Pfam" id="PF02580">
    <property type="entry name" value="Tyr_Deacylase"/>
    <property type="match status" value="1"/>
</dbReference>
<dbReference type="GO" id="GO:0043908">
    <property type="term" value="F:Ser(Gly)-tRNA(Ala) hydrolase activity"/>
    <property type="evidence" value="ECO:0007669"/>
    <property type="project" value="UniProtKB-UniRule"/>
</dbReference>
<dbReference type="FunCoup" id="S0EUJ4">
    <property type="interactions" value="344"/>
</dbReference>
<sequence>MRAVVQRVSQACVRVVEEGQGAREVASIGRGFLVLLGVHSADTEREARVLAEKIAGLRVMEDADGKMNLALADVGGSVLLISNFTLYGDCRKGRRPSFSAAAPPIQAERLYRLFGEALAAQNIPVAWGIFGAHMEVELVNDGPVTFVVEALNGDIV</sequence>
<reference evidence="4" key="1">
    <citation type="submission" date="2013-03" db="EMBL/GenBank/DDBJ databases">
        <title>Genome sequence of Chthonomonas calidirosea, the first sequenced genome from the Armatimonadetes phylum (formally candidate division OP10).</title>
        <authorList>
            <person name="Lee K.C.Y."/>
            <person name="Morgan X.C."/>
            <person name="Dunfield P.F."/>
            <person name="Tamas I."/>
            <person name="Houghton K.M."/>
            <person name="Vyssotski M."/>
            <person name="Ryan J.L.J."/>
            <person name="Lagutin K."/>
            <person name="McDonald I.R."/>
            <person name="Stott M.B."/>
        </authorList>
    </citation>
    <scope>NUCLEOTIDE SEQUENCE [LARGE SCALE GENOMIC DNA]</scope>
    <source>
        <strain evidence="4">DSM 23976 / ICMP 18418 / T49</strain>
    </source>
</reference>
<comment type="function">
    <text evidence="2">An aminoacyl-tRNA editing enzyme that deacylates mischarged D-aminoacyl-tRNAs. Also deacylates mischarged glycyl-tRNA(Ala), protecting cells against glycine mischarging by AlaRS. Acts via tRNA-based rather than protein-based catalysis; rejects L-amino acids rather than detecting D-amino acids in the active site. By recycling D-aminoacyl-tRNA to D-amino acids and free tRNA molecules, this enzyme counteracts the toxicity associated with the formation of D-aminoacyl-tRNA entities in vivo and helps enforce protein L-homochirality.</text>
</comment>
<feature type="short sequence motif" description="Gly-cisPro motif, important for rejection of L-amino acids" evidence="2">
    <location>
        <begin position="142"/>
        <end position="143"/>
    </location>
</feature>
<comment type="subcellular location">
    <subcellularLocation>
        <location evidence="2">Cytoplasm</location>
    </subcellularLocation>
</comment>
<dbReference type="HAMAP" id="MF_00518">
    <property type="entry name" value="Deacylase_Dtd"/>
    <property type="match status" value="1"/>
</dbReference>
<dbReference type="AlphaFoldDB" id="S0EUJ4"/>
<comment type="subunit">
    <text evidence="2">Homodimer.</text>
</comment>
<evidence type="ECO:0000256" key="1">
    <source>
        <dbReference type="ARBA" id="ARBA00009673"/>
    </source>
</evidence>
<evidence type="ECO:0000256" key="2">
    <source>
        <dbReference type="HAMAP-Rule" id="MF_00518"/>
    </source>
</evidence>
<dbReference type="GO" id="GO:0019478">
    <property type="term" value="P:D-amino acid catabolic process"/>
    <property type="evidence" value="ECO:0007669"/>
    <property type="project" value="UniProtKB-UniRule"/>
</dbReference>
<dbReference type="Gene3D" id="3.50.80.10">
    <property type="entry name" value="D-tyrosyl-tRNA(Tyr) deacylase"/>
    <property type="match status" value="1"/>
</dbReference>
<dbReference type="FunFam" id="3.50.80.10:FF:000001">
    <property type="entry name" value="D-aminoacyl-tRNA deacylase"/>
    <property type="match status" value="1"/>
</dbReference>
<dbReference type="GO" id="GO:0000049">
    <property type="term" value="F:tRNA binding"/>
    <property type="evidence" value="ECO:0007669"/>
    <property type="project" value="UniProtKB-UniRule"/>
</dbReference>
<dbReference type="EC" id="3.1.1.96" evidence="2"/>
<dbReference type="KEGG" id="ccz:CCALI_01511"/>
<protein>
    <recommendedName>
        <fullName evidence="2">D-aminoacyl-tRNA deacylase</fullName>
        <shortName evidence="2">DTD</shortName>
        <ecNumber evidence="2">3.1.1.96</ecNumber>
    </recommendedName>
    <alternativeName>
        <fullName evidence="2">Gly-tRNA(Ala) deacylase</fullName>
        <ecNumber evidence="2">3.1.1.-</ecNumber>
    </alternativeName>
</protein>
<proteinExistence type="inferred from homology"/>
<evidence type="ECO:0000313" key="3">
    <source>
        <dbReference type="EMBL" id="CCW35327.1"/>
    </source>
</evidence>
<keyword evidence="2" id="KW-0694">RNA-binding</keyword>
<dbReference type="STRING" id="454171.CP488_02586"/>
<comment type="domain">
    <text evidence="2">A Gly-cisPro motif from one monomer fits into the active site of the other monomer to allow specific chiral rejection of L-amino acids.</text>
</comment>
<dbReference type="SUPFAM" id="SSF69500">
    <property type="entry name" value="DTD-like"/>
    <property type="match status" value="1"/>
</dbReference>
<name>S0EUJ4_CHTCT</name>
<dbReference type="Proteomes" id="UP000014227">
    <property type="component" value="Chromosome I"/>
</dbReference>
<dbReference type="InterPro" id="IPR003732">
    <property type="entry name" value="Daa-tRNA_deacyls_DTD"/>
</dbReference>
<dbReference type="InParanoid" id="S0EUJ4"/>
<comment type="catalytic activity">
    <reaction evidence="2">
        <text>a D-aminoacyl-tRNA + H2O = a tRNA + a D-alpha-amino acid + H(+)</text>
        <dbReference type="Rhea" id="RHEA:13953"/>
        <dbReference type="Rhea" id="RHEA-COMP:10123"/>
        <dbReference type="Rhea" id="RHEA-COMP:10124"/>
        <dbReference type="ChEBI" id="CHEBI:15377"/>
        <dbReference type="ChEBI" id="CHEBI:15378"/>
        <dbReference type="ChEBI" id="CHEBI:59871"/>
        <dbReference type="ChEBI" id="CHEBI:78442"/>
        <dbReference type="ChEBI" id="CHEBI:79333"/>
        <dbReference type="EC" id="3.1.1.96"/>
    </reaction>
</comment>
<dbReference type="OrthoDB" id="9801395at2"/>
<dbReference type="RefSeq" id="WP_016482863.1">
    <property type="nucleotide sequence ID" value="NC_021487.1"/>
</dbReference>
<organism evidence="3 4">
    <name type="scientific">Chthonomonas calidirosea (strain DSM 23976 / ICMP 18418 / T49)</name>
    <dbReference type="NCBI Taxonomy" id="1303518"/>
    <lineage>
        <taxon>Bacteria</taxon>
        <taxon>Bacillati</taxon>
        <taxon>Armatimonadota</taxon>
        <taxon>Chthonomonadia</taxon>
        <taxon>Chthonomonadales</taxon>
        <taxon>Chthonomonadaceae</taxon>
        <taxon>Chthonomonas</taxon>
    </lineage>
</organism>
<dbReference type="eggNOG" id="COG1490">
    <property type="taxonomic scope" value="Bacteria"/>
</dbReference>
<dbReference type="GO" id="GO:0106026">
    <property type="term" value="F:Gly-tRNA(Ala) deacylase activity"/>
    <property type="evidence" value="ECO:0007669"/>
    <property type="project" value="UniProtKB-UniRule"/>
</dbReference>
<dbReference type="GO" id="GO:0051500">
    <property type="term" value="F:D-tyrosyl-tRNA(Tyr) deacylase activity"/>
    <property type="evidence" value="ECO:0007669"/>
    <property type="project" value="TreeGrafter"/>
</dbReference>
<comment type="catalytic activity">
    <reaction evidence="2">
        <text>glycyl-tRNA(Ala) + H2O = tRNA(Ala) + glycine + H(+)</text>
        <dbReference type="Rhea" id="RHEA:53744"/>
        <dbReference type="Rhea" id="RHEA-COMP:9657"/>
        <dbReference type="Rhea" id="RHEA-COMP:13640"/>
        <dbReference type="ChEBI" id="CHEBI:15377"/>
        <dbReference type="ChEBI" id="CHEBI:15378"/>
        <dbReference type="ChEBI" id="CHEBI:57305"/>
        <dbReference type="ChEBI" id="CHEBI:78442"/>
        <dbReference type="ChEBI" id="CHEBI:78522"/>
    </reaction>
</comment>
<keyword evidence="2" id="KW-0963">Cytoplasm</keyword>
<keyword evidence="4" id="KW-1185">Reference proteome</keyword>
<dbReference type="GO" id="GO:0005737">
    <property type="term" value="C:cytoplasm"/>
    <property type="evidence" value="ECO:0007669"/>
    <property type="project" value="UniProtKB-SubCell"/>
</dbReference>
<dbReference type="PATRIC" id="fig|1303518.3.peg.1551"/>